<protein>
    <recommendedName>
        <fullName evidence="2">THAP-type domain-containing protein</fullName>
    </recommendedName>
</protein>
<accession>A0A0K2U003</accession>
<proteinExistence type="predicted"/>
<reference evidence="1" key="1">
    <citation type="submission" date="2014-05" db="EMBL/GenBank/DDBJ databases">
        <authorList>
            <person name="Chronopoulou M."/>
        </authorList>
    </citation>
    <scope>NUCLEOTIDE SEQUENCE</scope>
    <source>
        <tissue evidence="1">Whole organism</tissue>
    </source>
</reference>
<evidence type="ECO:0000313" key="1">
    <source>
        <dbReference type="EMBL" id="CDW31609.1"/>
    </source>
</evidence>
<dbReference type="EMBL" id="HACA01014248">
    <property type="protein sequence ID" value="CDW31609.1"/>
    <property type="molecule type" value="Transcribed_RNA"/>
</dbReference>
<sequence>LTLEAITICEQHFTAEDFRVARQNLSSVGGKAYRHLKRDAVPSIVPWLQASKNPD</sequence>
<feature type="non-terminal residue" evidence="1">
    <location>
        <position position="1"/>
    </location>
</feature>
<organism evidence="1">
    <name type="scientific">Lepeophtheirus salmonis</name>
    <name type="common">Salmon louse</name>
    <name type="synonym">Caligus salmonis</name>
    <dbReference type="NCBI Taxonomy" id="72036"/>
    <lineage>
        <taxon>Eukaryota</taxon>
        <taxon>Metazoa</taxon>
        <taxon>Ecdysozoa</taxon>
        <taxon>Arthropoda</taxon>
        <taxon>Crustacea</taxon>
        <taxon>Multicrustacea</taxon>
        <taxon>Hexanauplia</taxon>
        <taxon>Copepoda</taxon>
        <taxon>Siphonostomatoida</taxon>
        <taxon>Caligidae</taxon>
        <taxon>Lepeophtheirus</taxon>
    </lineage>
</organism>
<evidence type="ECO:0008006" key="2">
    <source>
        <dbReference type="Google" id="ProtNLM"/>
    </source>
</evidence>
<name>A0A0K2U003_LEPSM</name>
<dbReference type="AlphaFoldDB" id="A0A0K2U003"/>